<protein>
    <submittedName>
        <fullName evidence="2">HK97 gp10 family phage protein</fullName>
    </submittedName>
</protein>
<dbReference type="Proteomes" id="UP001275440">
    <property type="component" value="Unassembled WGS sequence"/>
</dbReference>
<evidence type="ECO:0000313" key="4">
    <source>
        <dbReference type="Proteomes" id="UP001275440"/>
    </source>
</evidence>
<evidence type="ECO:0000256" key="1">
    <source>
        <dbReference type="SAM" id="MobiDB-lite"/>
    </source>
</evidence>
<name>A0ABU3WMD8_9NOCA</name>
<sequence>MAPIRAAAQRGLDDAAEVVKQESIERTPKETGELRNDCKTASGDLEAAVYYDLPYAARQHEEVGWHHEHGEAKFLENAVIAKRQEVGQVIAQAIREAL</sequence>
<comment type="caution">
    <text evidence="2">The sequence shown here is derived from an EMBL/GenBank/DDBJ whole genome shotgun (WGS) entry which is preliminary data.</text>
</comment>
<accession>A0ABU3WMD8</accession>
<organism evidence="2 4">
    <name type="scientific">Rhodococcus zopfii</name>
    <dbReference type="NCBI Taxonomy" id="43772"/>
    <lineage>
        <taxon>Bacteria</taxon>
        <taxon>Bacillati</taxon>
        <taxon>Actinomycetota</taxon>
        <taxon>Actinomycetes</taxon>
        <taxon>Mycobacteriales</taxon>
        <taxon>Nocardiaceae</taxon>
        <taxon>Rhodococcus</taxon>
    </lineage>
</organism>
<evidence type="ECO:0000313" key="3">
    <source>
        <dbReference type="EMBL" id="MDV2477198.1"/>
    </source>
</evidence>
<keyword evidence="4" id="KW-1185">Reference proteome</keyword>
<dbReference type="EMBL" id="WBMO01000001">
    <property type="protein sequence ID" value="MDV2475154.1"/>
    <property type="molecule type" value="Genomic_DNA"/>
</dbReference>
<reference evidence="2 4" key="1">
    <citation type="submission" date="2019-10" db="EMBL/GenBank/DDBJ databases">
        <title>Draft Genome Assembly of Rhodococcus zopfii DSM44189.</title>
        <authorList>
            <person name="Sutton J.M."/>
            <person name="Akob D.M."/>
            <person name="Bushman T.J."/>
        </authorList>
    </citation>
    <scope>NUCLEOTIDE SEQUENCE [LARGE SCALE GENOMIC DNA]</scope>
    <source>
        <strain evidence="2 4">DSM 44189</strain>
    </source>
</reference>
<evidence type="ECO:0000313" key="2">
    <source>
        <dbReference type="EMBL" id="MDV2475154.1"/>
    </source>
</evidence>
<feature type="region of interest" description="Disordered" evidence="1">
    <location>
        <begin position="17"/>
        <end position="37"/>
    </location>
</feature>
<gene>
    <name evidence="2" type="ORF">F8M49_06420</name>
    <name evidence="3" type="ORF">F8M49_20990</name>
</gene>
<proteinExistence type="predicted"/>
<dbReference type="EMBL" id="WBMO01000002">
    <property type="protein sequence ID" value="MDV2477198.1"/>
    <property type="molecule type" value="Genomic_DNA"/>
</dbReference>